<dbReference type="Gene3D" id="1.10.1510.10">
    <property type="entry name" value="Uncharacterised protein YqeY/AIM41 PF09424, N-terminal domain"/>
    <property type="match status" value="1"/>
</dbReference>
<organism evidence="1 2">
    <name type="scientific">Pullulanibacillus camelliae</name>
    <dbReference type="NCBI Taxonomy" id="1707096"/>
    <lineage>
        <taxon>Bacteria</taxon>
        <taxon>Bacillati</taxon>
        <taxon>Bacillota</taxon>
        <taxon>Bacilli</taxon>
        <taxon>Bacillales</taxon>
        <taxon>Sporolactobacillaceae</taxon>
        <taxon>Pullulanibacillus</taxon>
    </lineage>
</organism>
<dbReference type="EMBL" id="BMIR01000013">
    <property type="protein sequence ID" value="GGE47192.1"/>
    <property type="molecule type" value="Genomic_DNA"/>
</dbReference>
<protein>
    <recommendedName>
        <fullName evidence="3">GatB/YqeY domain-containing protein</fullName>
    </recommendedName>
</protein>
<accession>A0A8J3DWT8</accession>
<keyword evidence="2" id="KW-1185">Reference proteome</keyword>
<dbReference type="InterPro" id="IPR042184">
    <property type="entry name" value="YqeY/Aim41_N"/>
</dbReference>
<evidence type="ECO:0008006" key="3">
    <source>
        <dbReference type="Google" id="ProtNLM"/>
    </source>
</evidence>
<reference evidence="1" key="2">
    <citation type="submission" date="2020-09" db="EMBL/GenBank/DDBJ databases">
        <authorList>
            <person name="Sun Q."/>
            <person name="Zhou Y."/>
        </authorList>
    </citation>
    <scope>NUCLEOTIDE SEQUENCE</scope>
    <source>
        <strain evidence="1">CGMCC 1.15371</strain>
    </source>
</reference>
<dbReference type="InterPro" id="IPR003789">
    <property type="entry name" value="Asn/Gln_tRNA_amidoTrase-B-like"/>
</dbReference>
<reference evidence="1" key="1">
    <citation type="journal article" date="2014" name="Int. J. Syst. Evol. Microbiol.">
        <title>Complete genome sequence of Corynebacterium casei LMG S-19264T (=DSM 44701T), isolated from a smear-ripened cheese.</title>
        <authorList>
            <consortium name="US DOE Joint Genome Institute (JGI-PGF)"/>
            <person name="Walter F."/>
            <person name="Albersmeier A."/>
            <person name="Kalinowski J."/>
            <person name="Ruckert C."/>
        </authorList>
    </citation>
    <scope>NUCLEOTIDE SEQUENCE</scope>
    <source>
        <strain evidence="1">CGMCC 1.15371</strain>
    </source>
</reference>
<name>A0A8J3DWT8_9BACL</name>
<dbReference type="RefSeq" id="WP_188695183.1">
    <property type="nucleotide sequence ID" value="NZ_BMIR01000013.1"/>
</dbReference>
<dbReference type="PANTHER" id="PTHR28055">
    <property type="entry name" value="ALTERED INHERITANCE OF MITOCHONDRIA PROTEIN 41, MITOCHONDRIAL"/>
    <property type="match status" value="1"/>
</dbReference>
<comment type="caution">
    <text evidence="1">The sequence shown here is derived from an EMBL/GenBank/DDBJ whole genome shotgun (WGS) entry which is preliminary data.</text>
</comment>
<dbReference type="PANTHER" id="PTHR28055:SF1">
    <property type="entry name" value="ALTERED INHERITANCE OF MITOCHONDRIA PROTEIN 41, MITOCHONDRIAL"/>
    <property type="match status" value="1"/>
</dbReference>
<dbReference type="AlphaFoldDB" id="A0A8J3DWT8"/>
<dbReference type="Proteomes" id="UP000628775">
    <property type="component" value="Unassembled WGS sequence"/>
</dbReference>
<sequence>MSLLDQLATDMKQAMKQKDKERLSTIRMLKSSLQNEAIHQGKDLSEDDILVVLSRELKQRKDSLQEFEQAGREDLADKVTNEIKVIEGYMPKQLSDDELSQMIDQAVQEVGASSKSDMGKVMQVIMPQVRGRADGSKVKNLVQARLS</sequence>
<dbReference type="Gene3D" id="1.10.10.410">
    <property type="match status" value="1"/>
</dbReference>
<dbReference type="SUPFAM" id="SSF89095">
    <property type="entry name" value="GatB/YqeY motif"/>
    <property type="match status" value="1"/>
</dbReference>
<evidence type="ECO:0000313" key="1">
    <source>
        <dbReference type="EMBL" id="GGE47192.1"/>
    </source>
</evidence>
<proteinExistence type="predicted"/>
<dbReference type="Pfam" id="PF09424">
    <property type="entry name" value="YqeY"/>
    <property type="match status" value="1"/>
</dbReference>
<dbReference type="InterPro" id="IPR019004">
    <property type="entry name" value="YqeY/Aim41"/>
</dbReference>
<gene>
    <name evidence="1" type="ORF">GCM10011391_27530</name>
</gene>
<evidence type="ECO:0000313" key="2">
    <source>
        <dbReference type="Proteomes" id="UP000628775"/>
    </source>
</evidence>
<dbReference type="GO" id="GO:0016884">
    <property type="term" value="F:carbon-nitrogen ligase activity, with glutamine as amido-N-donor"/>
    <property type="evidence" value="ECO:0007669"/>
    <property type="project" value="InterPro"/>
</dbReference>
<dbReference type="InterPro" id="IPR023168">
    <property type="entry name" value="GatB_Yqey_C_2"/>
</dbReference>